<evidence type="ECO:0000313" key="2">
    <source>
        <dbReference type="EMBL" id="GAA3012075.1"/>
    </source>
</evidence>
<name>A0ABP6KIL8_9ACTN</name>
<comment type="caution">
    <text evidence="2">The sequence shown here is derived from an EMBL/GenBank/DDBJ whole genome shotgun (WGS) entry which is preliminary data.</text>
</comment>
<keyword evidence="3" id="KW-1185">Reference proteome</keyword>
<dbReference type="RefSeq" id="WP_344896959.1">
    <property type="nucleotide sequence ID" value="NZ_BAAAWD010000010.1"/>
</dbReference>
<dbReference type="EMBL" id="BAAAWD010000010">
    <property type="protein sequence ID" value="GAA3012075.1"/>
    <property type="molecule type" value="Genomic_DNA"/>
</dbReference>
<reference evidence="3" key="1">
    <citation type="journal article" date="2019" name="Int. J. Syst. Evol. Microbiol.">
        <title>The Global Catalogue of Microorganisms (GCM) 10K type strain sequencing project: providing services to taxonomists for standard genome sequencing and annotation.</title>
        <authorList>
            <consortium name="The Broad Institute Genomics Platform"/>
            <consortium name="The Broad Institute Genome Sequencing Center for Infectious Disease"/>
            <person name="Wu L."/>
            <person name="Ma J."/>
        </authorList>
    </citation>
    <scope>NUCLEOTIDE SEQUENCE [LARGE SCALE GENOMIC DNA]</scope>
    <source>
        <strain evidence="3">JCM 3106</strain>
    </source>
</reference>
<feature type="region of interest" description="Disordered" evidence="1">
    <location>
        <begin position="68"/>
        <end position="87"/>
    </location>
</feature>
<evidence type="ECO:0000313" key="3">
    <source>
        <dbReference type="Proteomes" id="UP001499930"/>
    </source>
</evidence>
<accession>A0ABP6KIL8</accession>
<proteinExistence type="predicted"/>
<protein>
    <submittedName>
        <fullName evidence="2">Uncharacterized protein</fullName>
    </submittedName>
</protein>
<sequence>MTSVIKSVAAASAGLAAAAIGRRLLSRRATPNPAEWYALTIECAPEVLTGPDRPGELARLVEEHDVRFSEAPGGRGTEVAVRTSEGAPRERLRAVKQLIETGEVLRVEGQTEGHRTLVGRTVLPGAKRLMRRGIR</sequence>
<organism evidence="2 3">
    <name type="scientific">Streptosporangium longisporum</name>
    <dbReference type="NCBI Taxonomy" id="46187"/>
    <lineage>
        <taxon>Bacteria</taxon>
        <taxon>Bacillati</taxon>
        <taxon>Actinomycetota</taxon>
        <taxon>Actinomycetes</taxon>
        <taxon>Streptosporangiales</taxon>
        <taxon>Streptosporangiaceae</taxon>
        <taxon>Streptosporangium</taxon>
    </lineage>
</organism>
<gene>
    <name evidence="2" type="ORF">GCM10017559_38700</name>
</gene>
<dbReference type="Proteomes" id="UP001499930">
    <property type="component" value="Unassembled WGS sequence"/>
</dbReference>
<evidence type="ECO:0000256" key="1">
    <source>
        <dbReference type="SAM" id="MobiDB-lite"/>
    </source>
</evidence>